<comment type="function">
    <text evidence="6">FliM is one of three proteins (FliG, FliN, FliM) that forms the rotor-mounted switch complex (C ring), located at the base of the basal body. This complex interacts with the CheY and CheZ chemotaxis proteins, in addition to contacting components of the motor that determine the direction of flagellar rotation.</text>
</comment>
<comment type="caution">
    <text evidence="8">The sequence shown here is derived from an EMBL/GenBank/DDBJ whole genome shotgun (WGS) entry which is preliminary data.</text>
</comment>
<dbReference type="GO" id="GO:0097588">
    <property type="term" value="P:archaeal or bacterial-type flagellum-dependent cell motility"/>
    <property type="evidence" value="ECO:0007669"/>
    <property type="project" value="UniProtKB-KW"/>
</dbReference>
<keyword evidence="4" id="KW-0283">Flagellar rotation</keyword>
<dbReference type="InterPro" id="IPR001543">
    <property type="entry name" value="FliN-like_C"/>
</dbReference>
<evidence type="ECO:0000256" key="2">
    <source>
        <dbReference type="ARBA" id="ARBA00022475"/>
    </source>
</evidence>
<dbReference type="Gene3D" id="3.40.1550.10">
    <property type="entry name" value="CheC-like"/>
    <property type="match status" value="1"/>
</dbReference>
<dbReference type="Pfam" id="PF01052">
    <property type="entry name" value="FliMN_C"/>
    <property type="match status" value="1"/>
</dbReference>
<keyword evidence="5" id="KW-0472">Membrane</keyword>
<accession>A0A2G1QJM8</accession>
<feature type="domain" description="Flagellar motor switch protein FliN-like C-terminal" evidence="7">
    <location>
        <begin position="218"/>
        <end position="284"/>
    </location>
</feature>
<evidence type="ECO:0000256" key="6">
    <source>
        <dbReference type="ARBA" id="ARBA00025044"/>
    </source>
</evidence>
<proteinExistence type="predicted"/>
<keyword evidence="2" id="KW-1003">Cell membrane</keyword>
<dbReference type="GO" id="GO:0006935">
    <property type="term" value="P:chemotaxis"/>
    <property type="evidence" value="ECO:0007669"/>
    <property type="project" value="UniProtKB-KW"/>
</dbReference>
<dbReference type="EMBL" id="PDVP01000013">
    <property type="protein sequence ID" value="PHP65733.1"/>
    <property type="molecule type" value="Genomic_DNA"/>
</dbReference>
<keyword evidence="3" id="KW-0145">Chemotaxis</keyword>
<protein>
    <recommendedName>
        <fullName evidence="7">Flagellar motor switch protein FliN-like C-terminal domain-containing protein</fullName>
    </recommendedName>
</protein>
<keyword evidence="9" id="KW-1185">Reference proteome</keyword>
<dbReference type="InterPro" id="IPR036429">
    <property type="entry name" value="SpoA-like_sf"/>
</dbReference>
<evidence type="ECO:0000256" key="4">
    <source>
        <dbReference type="ARBA" id="ARBA00022779"/>
    </source>
</evidence>
<dbReference type="AlphaFoldDB" id="A0A2G1QJM8"/>
<evidence type="ECO:0000256" key="1">
    <source>
        <dbReference type="ARBA" id="ARBA00004202"/>
    </source>
</evidence>
<comment type="subcellular location">
    <subcellularLocation>
        <location evidence="1">Cell membrane</location>
        <topology evidence="1">Peripheral membrane protein</topology>
    </subcellularLocation>
</comment>
<sequence length="301" mass="31324">MSAMQGGRLPGADELLLKCLKENVNAGEVNDAAAIMKKLGKDLAQRMTGELEGEIGGDLLFDYSAHESGTLNALHTRLGPQCAVAVYGTEADPEMTCVLWMDMALVSCLSTVFMGGEPTAPDQPKTTLTGVELSFFRMLAENLTTTISGVAGREIPMPTVGTGPATDLTALTGIPANLFRLNGRCGKANLPVSVAMTGISLDGLAVTAEMAQRNVAALKRLGVKAEFLLTLNDMTLRDIGRLTPGSIIPIPSSSLRDCSVSVGGRRILAGQCGQAGGMLSVRINATESAGGARTNNTGVTR</sequence>
<name>A0A2G1QJM8_9HYPH</name>
<dbReference type="InterPro" id="IPR028976">
    <property type="entry name" value="CheC-like_sf"/>
</dbReference>
<gene>
    <name evidence="8" type="ORF">CSC94_17955</name>
</gene>
<dbReference type="GO" id="GO:0005886">
    <property type="term" value="C:plasma membrane"/>
    <property type="evidence" value="ECO:0007669"/>
    <property type="project" value="UniProtKB-SubCell"/>
</dbReference>
<reference evidence="8 9" key="1">
    <citation type="submission" date="2017-10" db="EMBL/GenBank/DDBJ databases">
        <title>Sedimentibacterium mangrovi gen. nov., sp. nov., a novel member of family Phyllobacteriacea isolated from mangrove sediment.</title>
        <authorList>
            <person name="Liao H."/>
            <person name="Tian Y."/>
        </authorList>
    </citation>
    <scope>NUCLEOTIDE SEQUENCE [LARGE SCALE GENOMIC DNA]</scope>
    <source>
        <strain evidence="8 9">X9-2-2</strain>
    </source>
</reference>
<evidence type="ECO:0000256" key="5">
    <source>
        <dbReference type="ARBA" id="ARBA00023136"/>
    </source>
</evidence>
<evidence type="ECO:0000259" key="7">
    <source>
        <dbReference type="Pfam" id="PF01052"/>
    </source>
</evidence>
<evidence type="ECO:0000256" key="3">
    <source>
        <dbReference type="ARBA" id="ARBA00022500"/>
    </source>
</evidence>
<dbReference type="Gene3D" id="2.30.330.10">
    <property type="entry name" value="SpoA-like"/>
    <property type="match status" value="1"/>
</dbReference>
<organism evidence="8 9">
    <name type="scientific">Zhengella mangrovi</name>
    <dbReference type="NCBI Taxonomy" id="1982044"/>
    <lineage>
        <taxon>Bacteria</taxon>
        <taxon>Pseudomonadati</taxon>
        <taxon>Pseudomonadota</taxon>
        <taxon>Alphaproteobacteria</taxon>
        <taxon>Hyphomicrobiales</taxon>
        <taxon>Notoacmeibacteraceae</taxon>
        <taxon>Zhengella</taxon>
    </lineage>
</organism>
<dbReference type="SUPFAM" id="SSF101801">
    <property type="entry name" value="Surface presentation of antigens (SPOA)"/>
    <property type="match status" value="1"/>
</dbReference>
<evidence type="ECO:0000313" key="8">
    <source>
        <dbReference type="EMBL" id="PHP65733.1"/>
    </source>
</evidence>
<evidence type="ECO:0000313" key="9">
    <source>
        <dbReference type="Proteomes" id="UP000221168"/>
    </source>
</evidence>
<dbReference type="Proteomes" id="UP000221168">
    <property type="component" value="Unassembled WGS sequence"/>
</dbReference>
<dbReference type="RefSeq" id="WP_099307759.1">
    <property type="nucleotide sequence ID" value="NZ_PDVP01000013.1"/>
</dbReference>